<feature type="compositionally biased region" description="Basic residues" evidence="1">
    <location>
        <begin position="138"/>
        <end position="151"/>
    </location>
</feature>
<dbReference type="Proteomes" id="UP001497482">
    <property type="component" value="Chromosome 8"/>
</dbReference>
<feature type="compositionally biased region" description="Polar residues" evidence="1">
    <location>
        <begin position="92"/>
        <end position="102"/>
    </location>
</feature>
<feature type="region of interest" description="Disordered" evidence="1">
    <location>
        <begin position="1"/>
        <end position="209"/>
    </location>
</feature>
<proteinExistence type="predicted"/>
<feature type="compositionally biased region" description="Polar residues" evidence="1">
    <location>
        <begin position="43"/>
        <end position="63"/>
    </location>
</feature>
<feature type="compositionally biased region" description="Basic and acidic residues" evidence="1">
    <location>
        <begin position="241"/>
        <end position="257"/>
    </location>
</feature>
<organism evidence="2 3">
    <name type="scientific">Knipowitschia caucasica</name>
    <name type="common">Caucasian dwarf goby</name>
    <name type="synonym">Pomatoschistus caucasicus</name>
    <dbReference type="NCBI Taxonomy" id="637954"/>
    <lineage>
        <taxon>Eukaryota</taxon>
        <taxon>Metazoa</taxon>
        <taxon>Chordata</taxon>
        <taxon>Craniata</taxon>
        <taxon>Vertebrata</taxon>
        <taxon>Euteleostomi</taxon>
        <taxon>Actinopterygii</taxon>
        <taxon>Neopterygii</taxon>
        <taxon>Teleostei</taxon>
        <taxon>Neoteleostei</taxon>
        <taxon>Acanthomorphata</taxon>
        <taxon>Gobiaria</taxon>
        <taxon>Gobiiformes</taxon>
        <taxon>Gobioidei</taxon>
        <taxon>Gobiidae</taxon>
        <taxon>Gobiinae</taxon>
        <taxon>Knipowitschia</taxon>
    </lineage>
</organism>
<protein>
    <submittedName>
        <fullName evidence="2">Uncharacterized protein</fullName>
    </submittedName>
</protein>
<evidence type="ECO:0000313" key="3">
    <source>
        <dbReference type="Proteomes" id="UP001497482"/>
    </source>
</evidence>
<accession>A0AAV2MK11</accession>
<feature type="compositionally biased region" description="Pro residues" evidence="1">
    <location>
        <begin position="105"/>
        <end position="114"/>
    </location>
</feature>
<feature type="region of interest" description="Disordered" evidence="1">
    <location>
        <begin position="226"/>
        <end position="353"/>
    </location>
</feature>
<dbReference type="EMBL" id="OZ035830">
    <property type="protein sequence ID" value="CAL1613682.1"/>
    <property type="molecule type" value="Genomic_DNA"/>
</dbReference>
<reference evidence="2 3" key="1">
    <citation type="submission" date="2024-04" db="EMBL/GenBank/DDBJ databases">
        <authorList>
            <person name="Waldvogel A.-M."/>
            <person name="Schoenle A."/>
        </authorList>
    </citation>
    <scope>NUCLEOTIDE SEQUENCE [LARGE SCALE GENOMIC DNA]</scope>
</reference>
<gene>
    <name evidence="2" type="ORF">KC01_LOCUS39852</name>
</gene>
<evidence type="ECO:0000256" key="1">
    <source>
        <dbReference type="SAM" id="MobiDB-lite"/>
    </source>
</evidence>
<feature type="compositionally biased region" description="Polar residues" evidence="1">
    <location>
        <begin position="157"/>
        <end position="171"/>
    </location>
</feature>
<feature type="region of interest" description="Disordered" evidence="1">
    <location>
        <begin position="398"/>
        <end position="428"/>
    </location>
</feature>
<name>A0AAV2MK11_KNICA</name>
<keyword evidence="3" id="KW-1185">Reference proteome</keyword>
<evidence type="ECO:0000313" key="2">
    <source>
        <dbReference type="EMBL" id="CAL1613682.1"/>
    </source>
</evidence>
<sequence>MRAERTNHTASAPRGLASNNQEELHPPATRRPGTPSAAIPPSATLNSATHAQRQIPQMWSSPAITRRSKGTRPTSDGPHGDPQYTPPRPFRNPSQHPHTRSSPPLRAPHQPPATPTDFAATERIENLYRKPPSSSPRHLSRRLATPRKAQPRRQAEDAQSATIRQARQQNGDPHRHPPPFYPPLRLLSKTKSHGPTTPSSAPFLCSKPHRQLVRFSPRTLYLVPHLTPLLRSPPQPQSSPTDKDPRKDTAAHNRDQAPDTSAIPEAVAGSMRPPLPWTPAKEVEPHRQPRAGVTAPPKQATRPPQSRIESARTRNRAHTTNPAATRTVLDTGGAAHVDENSPPHTPPSLNRRTTPLHYTDIHPNVTTTSRLPPLIPANPPPTNFPLADHPPQIARLSIEQPEIRTPLTQNKSRKETLPILRPNNPNPP</sequence>
<dbReference type="AlphaFoldDB" id="A0AAV2MK11"/>